<dbReference type="InterPro" id="IPR007624">
    <property type="entry name" value="RNA_pol_sigma70_r3"/>
</dbReference>
<dbReference type="NCBIfam" id="TIGR02937">
    <property type="entry name" value="sigma70-ECF"/>
    <property type="match status" value="1"/>
</dbReference>
<dbReference type="Pfam" id="PF04542">
    <property type="entry name" value="Sigma70_r2"/>
    <property type="match status" value="1"/>
</dbReference>
<dbReference type="Gene3D" id="1.10.10.10">
    <property type="entry name" value="Winged helix-like DNA-binding domain superfamily/Winged helix DNA-binding domain"/>
    <property type="match status" value="2"/>
</dbReference>
<dbReference type="AlphaFoldDB" id="A0A7R9U6C2"/>
<dbReference type="GO" id="GO:0006352">
    <property type="term" value="P:DNA-templated transcription initiation"/>
    <property type="evidence" value="ECO:0007669"/>
    <property type="project" value="InterPro"/>
</dbReference>
<reference evidence="10" key="1">
    <citation type="submission" date="2021-01" db="EMBL/GenBank/DDBJ databases">
        <authorList>
            <person name="Corre E."/>
            <person name="Pelletier E."/>
            <person name="Niang G."/>
            <person name="Scheremetjew M."/>
            <person name="Finn R."/>
            <person name="Kale V."/>
            <person name="Holt S."/>
            <person name="Cochrane G."/>
            <person name="Meng A."/>
            <person name="Brown T."/>
            <person name="Cohen L."/>
        </authorList>
    </citation>
    <scope>NUCLEOTIDE SEQUENCE</scope>
    <source>
        <strain evidence="10">CCMP2078</strain>
    </source>
</reference>
<dbReference type="PRINTS" id="PR00046">
    <property type="entry name" value="SIGMA70FCT"/>
</dbReference>
<dbReference type="InterPro" id="IPR013325">
    <property type="entry name" value="RNA_pol_sigma_r2"/>
</dbReference>
<feature type="chain" id="PRO_5030739585" description="RNA polymerase sigma-70 domain-containing protein" evidence="8">
    <location>
        <begin position="20"/>
        <end position="491"/>
    </location>
</feature>
<evidence type="ECO:0000313" key="10">
    <source>
        <dbReference type="EMBL" id="CAD8255522.1"/>
    </source>
</evidence>
<dbReference type="PROSITE" id="PS00715">
    <property type="entry name" value="SIGMA70_1"/>
    <property type="match status" value="1"/>
</dbReference>
<dbReference type="SUPFAM" id="SSF88659">
    <property type="entry name" value="Sigma3 and sigma4 domains of RNA polymerase sigma factors"/>
    <property type="match status" value="2"/>
</dbReference>
<evidence type="ECO:0000256" key="7">
    <source>
        <dbReference type="SAM" id="MobiDB-lite"/>
    </source>
</evidence>
<sequence length="491" mass="55172">MHSLLCLVLLLLASGFGRSLRPQNLRNLDATFHNYRSVFRPQSNPVANPKTDASPADATTNANSGGGSGSSKNRDTQAWMLKNMHSIPLLNPAEEAILGTRIQRMLRIEEAKPPQEHFSVDAWAAEANCTVAELQEQLQLGQEAKKELVRRNMRLVVAVARRYQNLGVALPDLIQEGSFGLIKAAERYDPWRGFRFATYASWWIQQTVTRAVAAQSRMIRLPMHVHNLLNKVRRIRRALRAETGQEPSEEQLAEILDMPSHRLRTVLRASKAAQVVVTREPLLGCESNLGEASDAAPEDVHYESRRKQQVLQLLNGLGETEAHYIALRYGLLDGLSRSPTQIAKGLGTEREQVNAVLAKAMKKLRQPQAIQEISSIYLGAQSNFARKVPEYTDGVSMEREIEEAKSQAQIYGVRQRDKSLFMPRRRGRKRREEREQAVEVSSLHMDSDLSIPGNVKARELGIRISDWQMIEGIDALAALTTEDAFLKKPTH</sequence>
<keyword evidence="6" id="KW-0175">Coiled coil</keyword>
<evidence type="ECO:0000256" key="6">
    <source>
        <dbReference type="SAM" id="Coils"/>
    </source>
</evidence>
<keyword evidence="3" id="KW-0731">Sigma factor</keyword>
<dbReference type="PANTHER" id="PTHR30603">
    <property type="entry name" value="RNA POLYMERASE SIGMA FACTOR RPO"/>
    <property type="match status" value="1"/>
</dbReference>
<organism evidence="10">
    <name type="scientific">Pinguiococcus pyrenoidosus</name>
    <dbReference type="NCBI Taxonomy" id="172671"/>
    <lineage>
        <taxon>Eukaryota</taxon>
        <taxon>Sar</taxon>
        <taxon>Stramenopiles</taxon>
        <taxon>Ochrophyta</taxon>
        <taxon>Pinguiophyceae</taxon>
        <taxon>Pinguiochrysidales</taxon>
        <taxon>Pinguiochrysidaceae</taxon>
        <taxon>Pinguiococcus</taxon>
    </lineage>
</organism>
<feature type="domain" description="RNA polymerase sigma-70" evidence="9">
    <location>
        <begin position="172"/>
        <end position="185"/>
    </location>
</feature>
<feature type="coiled-coil region" evidence="6">
    <location>
        <begin position="124"/>
        <end position="151"/>
    </location>
</feature>
<gene>
    <name evidence="10" type="ORF">PPYR1160_LOCUS5014</name>
</gene>
<keyword evidence="4" id="KW-0238">DNA-binding</keyword>
<dbReference type="EMBL" id="HBEA01006521">
    <property type="protein sequence ID" value="CAD8255522.1"/>
    <property type="molecule type" value="Transcribed_RNA"/>
</dbReference>
<accession>A0A7R9U6C2</accession>
<dbReference type="Pfam" id="PF04539">
    <property type="entry name" value="Sigma70_r3"/>
    <property type="match status" value="1"/>
</dbReference>
<feature type="signal peptide" evidence="8">
    <location>
        <begin position="1"/>
        <end position="19"/>
    </location>
</feature>
<dbReference type="InterPro" id="IPR013324">
    <property type="entry name" value="RNA_pol_sigma_r3/r4-like"/>
</dbReference>
<dbReference type="SUPFAM" id="SSF88946">
    <property type="entry name" value="Sigma2 domain of RNA polymerase sigma factors"/>
    <property type="match status" value="1"/>
</dbReference>
<dbReference type="GO" id="GO:0003677">
    <property type="term" value="F:DNA binding"/>
    <property type="evidence" value="ECO:0007669"/>
    <property type="project" value="UniProtKB-KW"/>
</dbReference>
<dbReference type="PANTHER" id="PTHR30603:SF47">
    <property type="entry name" value="RNA POLYMERASE SIGMA FACTOR SIGD, CHLOROPLASTIC"/>
    <property type="match status" value="1"/>
</dbReference>
<evidence type="ECO:0000256" key="4">
    <source>
        <dbReference type="ARBA" id="ARBA00023125"/>
    </source>
</evidence>
<protein>
    <recommendedName>
        <fullName evidence="9">RNA polymerase sigma-70 domain-containing protein</fullName>
    </recommendedName>
</protein>
<keyword evidence="8" id="KW-0732">Signal</keyword>
<keyword evidence="5" id="KW-0804">Transcription</keyword>
<evidence type="ECO:0000259" key="9">
    <source>
        <dbReference type="PROSITE" id="PS00715"/>
    </source>
</evidence>
<evidence type="ECO:0000256" key="1">
    <source>
        <dbReference type="ARBA" id="ARBA00007788"/>
    </source>
</evidence>
<evidence type="ECO:0000256" key="3">
    <source>
        <dbReference type="ARBA" id="ARBA00023082"/>
    </source>
</evidence>
<dbReference type="InterPro" id="IPR014284">
    <property type="entry name" value="RNA_pol_sigma-70_dom"/>
</dbReference>
<dbReference type="InterPro" id="IPR036388">
    <property type="entry name" value="WH-like_DNA-bd_sf"/>
</dbReference>
<name>A0A7R9U6C2_9STRA</name>
<dbReference type="InterPro" id="IPR000943">
    <property type="entry name" value="RNA_pol_sigma70"/>
</dbReference>
<dbReference type="Gene3D" id="1.20.120.1810">
    <property type="match status" value="1"/>
</dbReference>
<proteinExistence type="inferred from homology"/>
<evidence type="ECO:0000256" key="5">
    <source>
        <dbReference type="ARBA" id="ARBA00023163"/>
    </source>
</evidence>
<dbReference type="GO" id="GO:0016987">
    <property type="term" value="F:sigma factor activity"/>
    <property type="evidence" value="ECO:0007669"/>
    <property type="project" value="UniProtKB-KW"/>
</dbReference>
<keyword evidence="2" id="KW-0805">Transcription regulation</keyword>
<evidence type="ECO:0000256" key="8">
    <source>
        <dbReference type="SAM" id="SignalP"/>
    </source>
</evidence>
<comment type="similarity">
    <text evidence="1">Belongs to the sigma-70 factor family.</text>
</comment>
<dbReference type="InterPro" id="IPR007627">
    <property type="entry name" value="RNA_pol_sigma70_r2"/>
</dbReference>
<evidence type="ECO:0000256" key="2">
    <source>
        <dbReference type="ARBA" id="ARBA00023015"/>
    </source>
</evidence>
<feature type="region of interest" description="Disordered" evidence="7">
    <location>
        <begin position="40"/>
        <end position="74"/>
    </location>
</feature>
<dbReference type="InterPro" id="IPR050239">
    <property type="entry name" value="Sigma-70_RNA_pol_init_factors"/>
</dbReference>